<evidence type="ECO:0000256" key="4">
    <source>
        <dbReference type="ARBA" id="ARBA00022670"/>
    </source>
</evidence>
<dbReference type="EMBL" id="CP002191">
    <property type="protein sequence ID" value="AFD24424.1"/>
    <property type="molecule type" value="Genomic_DNA"/>
</dbReference>
<evidence type="ECO:0000256" key="6">
    <source>
        <dbReference type="PIRSR" id="PIRSR600223-1"/>
    </source>
</evidence>
<comment type="subcellular location">
    <subcellularLocation>
        <location evidence="8">Membrane</location>
        <topology evidence="8">Single-pass type II membrane protein</topology>
    </subcellularLocation>
</comment>
<dbReference type="GO" id="GO:0009003">
    <property type="term" value="F:signal peptidase activity"/>
    <property type="evidence" value="ECO:0007669"/>
    <property type="project" value="UniProtKB-EC"/>
</dbReference>
<reference evidence="10 11" key="1">
    <citation type="journal article" date="2012" name="PLoS ONE">
        <title>Genome sequence and transcriptome analysis of the radioresistant bacterium Deinococcus gobiensis: insights into the extreme environmental adaptations.</title>
        <authorList>
            <person name="Yuan M."/>
            <person name="Chen M."/>
            <person name="Zhang W."/>
            <person name="Lu W."/>
            <person name="Wang J."/>
            <person name="Yang M."/>
            <person name="Zhao P."/>
            <person name="Tang R."/>
            <person name="Li X."/>
            <person name="Hao Y."/>
            <person name="Zhou Z."/>
            <person name="Zhan Y."/>
            <person name="Yu H."/>
            <person name="Teng C."/>
            <person name="Yan Y."/>
            <person name="Ping S."/>
            <person name="Wang Y."/>
            <person name="Lin M."/>
        </authorList>
    </citation>
    <scope>NUCLEOTIDE SEQUENCE [LARGE SCALE GENOMIC DNA]</scope>
    <source>
        <strain evidence="10 11">I-0</strain>
    </source>
</reference>
<evidence type="ECO:0000259" key="9">
    <source>
        <dbReference type="Pfam" id="PF10502"/>
    </source>
</evidence>
<dbReference type="InterPro" id="IPR019756">
    <property type="entry name" value="Pept_S26A_signal_pept_1_Ser-AS"/>
</dbReference>
<dbReference type="Proteomes" id="UP000007575">
    <property type="component" value="Chromosome"/>
</dbReference>
<dbReference type="Gene3D" id="2.10.109.10">
    <property type="entry name" value="Umud Fragment, subunit A"/>
    <property type="match status" value="1"/>
</dbReference>
<dbReference type="GO" id="GO:0004252">
    <property type="term" value="F:serine-type endopeptidase activity"/>
    <property type="evidence" value="ECO:0007669"/>
    <property type="project" value="InterPro"/>
</dbReference>
<accession>H8GW59</accession>
<dbReference type="NCBIfam" id="TIGR02227">
    <property type="entry name" value="sigpep_I_bact"/>
    <property type="match status" value="1"/>
</dbReference>
<evidence type="ECO:0000256" key="7">
    <source>
        <dbReference type="RuleBase" id="RU003993"/>
    </source>
</evidence>
<keyword evidence="4 7" id="KW-0645">Protease</keyword>
<keyword evidence="11" id="KW-1185">Reference proteome</keyword>
<dbReference type="EC" id="3.4.21.89" evidence="3 7"/>
<dbReference type="InterPro" id="IPR000223">
    <property type="entry name" value="Pept_S26A_signal_pept_1"/>
</dbReference>
<feature type="active site" evidence="6">
    <location>
        <position position="7"/>
    </location>
</feature>
<dbReference type="CDD" id="cd06530">
    <property type="entry name" value="S26_SPase_I"/>
    <property type="match status" value="1"/>
</dbReference>
<dbReference type="HOGENOM" id="CLU_028723_5_1_0"/>
<dbReference type="SUPFAM" id="SSF51306">
    <property type="entry name" value="LexA/Signal peptidase"/>
    <property type="match status" value="1"/>
</dbReference>
<dbReference type="InterPro" id="IPR019757">
    <property type="entry name" value="Pept_S26A_signal_pept_1_Lys-AS"/>
</dbReference>
<dbReference type="PATRIC" id="fig|745776.4.peg.506"/>
<evidence type="ECO:0000256" key="1">
    <source>
        <dbReference type="ARBA" id="ARBA00000677"/>
    </source>
</evidence>
<gene>
    <name evidence="10" type="ordered locus">DGo_CA0497</name>
</gene>
<dbReference type="PANTHER" id="PTHR43390">
    <property type="entry name" value="SIGNAL PEPTIDASE I"/>
    <property type="match status" value="1"/>
</dbReference>
<dbReference type="GO" id="GO:0016020">
    <property type="term" value="C:membrane"/>
    <property type="evidence" value="ECO:0007669"/>
    <property type="project" value="UniProtKB-SubCell"/>
</dbReference>
<dbReference type="InterPro" id="IPR036286">
    <property type="entry name" value="LexA/Signal_pep-like_sf"/>
</dbReference>
<dbReference type="PRINTS" id="PR00727">
    <property type="entry name" value="LEADERPTASE"/>
</dbReference>
<organism evidence="10 11">
    <name type="scientific">Deinococcus gobiensis (strain DSM 21396 / JCM 16679 / CGMCC 1.7299 / I-0)</name>
    <dbReference type="NCBI Taxonomy" id="745776"/>
    <lineage>
        <taxon>Bacteria</taxon>
        <taxon>Thermotogati</taxon>
        <taxon>Deinococcota</taxon>
        <taxon>Deinococci</taxon>
        <taxon>Deinococcales</taxon>
        <taxon>Deinococcaceae</taxon>
        <taxon>Deinococcus</taxon>
    </lineage>
</organism>
<comment type="catalytic activity">
    <reaction evidence="1 7">
        <text>Cleavage of hydrophobic, N-terminal signal or leader sequences from secreted and periplasmic proteins.</text>
        <dbReference type="EC" id="3.4.21.89"/>
    </reaction>
</comment>
<dbReference type="Pfam" id="PF10502">
    <property type="entry name" value="Peptidase_S26"/>
    <property type="match status" value="1"/>
</dbReference>
<evidence type="ECO:0000256" key="2">
    <source>
        <dbReference type="ARBA" id="ARBA00009370"/>
    </source>
</evidence>
<sequence length="214" mass="23620">MRVDGVSMLPTLRHGELLALPKAEGWAHRLRLGGYHRGDLVVFKPPRTLAAEWRRDYRGVPLPWAYRPDLIKRVVGVPGDRVAMRAGRLYVNGRAVAEPRVLGYWGALCPDRASRLANTVAQAPDHTGLPETVVPPRTYFVMGDNRSPGGSLDSRSFGPVAAWDIEARAVASLWPLAARRDAVPACDGQPYPERRVRATGPLQPNVRLLVDTPR</sequence>
<protein>
    <recommendedName>
        <fullName evidence="3 7">Signal peptidase I</fullName>
        <ecNumber evidence="3 7">3.4.21.89</ecNumber>
    </recommendedName>
</protein>
<comment type="similarity">
    <text evidence="2 8">Belongs to the peptidase S26 family.</text>
</comment>
<evidence type="ECO:0000256" key="3">
    <source>
        <dbReference type="ARBA" id="ARBA00013208"/>
    </source>
</evidence>
<dbReference type="eggNOG" id="COG0681">
    <property type="taxonomic scope" value="Bacteria"/>
</dbReference>
<feature type="active site" evidence="6">
    <location>
        <position position="72"/>
    </location>
</feature>
<evidence type="ECO:0000313" key="11">
    <source>
        <dbReference type="Proteomes" id="UP000007575"/>
    </source>
</evidence>
<dbReference type="PANTHER" id="PTHR43390:SF1">
    <property type="entry name" value="CHLOROPLAST PROCESSING PEPTIDASE"/>
    <property type="match status" value="1"/>
</dbReference>
<evidence type="ECO:0000313" key="10">
    <source>
        <dbReference type="EMBL" id="AFD24424.1"/>
    </source>
</evidence>
<keyword evidence="5 7" id="KW-0378">Hydrolase</keyword>
<feature type="domain" description="Peptidase S26" evidence="9">
    <location>
        <begin position="2"/>
        <end position="174"/>
    </location>
</feature>
<evidence type="ECO:0000256" key="5">
    <source>
        <dbReference type="ARBA" id="ARBA00022801"/>
    </source>
</evidence>
<name>H8GW59_DEIGI</name>
<dbReference type="KEGG" id="dgo:DGo_CA0497"/>
<dbReference type="InterPro" id="IPR019533">
    <property type="entry name" value="Peptidase_S26"/>
</dbReference>
<dbReference type="STRING" id="745776.DGo_CA0497"/>
<dbReference type="GO" id="GO:0006465">
    <property type="term" value="P:signal peptide processing"/>
    <property type="evidence" value="ECO:0007669"/>
    <property type="project" value="InterPro"/>
</dbReference>
<dbReference type="PROSITE" id="PS00760">
    <property type="entry name" value="SPASE_I_2"/>
    <property type="match status" value="1"/>
</dbReference>
<dbReference type="AlphaFoldDB" id="H8GW59"/>
<dbReference type="PROSITE" id="PS00501">
    <property type="entry name" value="SPASE_I_1"/>
    <property type="match status" value="1"/>
</dbReference>
<evidence type="ECO:0000256" key="8">
    <source>
        <dbReference type="RuleBase" id="RU362042"/>
    </source>
</evidence>
<proteinExistence type="inferred from homology"/>